<comment type="caution">
    <text evidence="1">The sequence shown here is derived from an EMBL/GenBank/DDBJ whole genome shotgun (WGS) entry which is preliminary data.</text>
</comment>
<evidence type="ECO:0000313" key="1">
    <source>
        <dbReference type="EMBL" id="MBI3539141.1"/>
    </source>
</evidence>
<proteinExistence type="predicted"/>
<dbReference type="AlphaFoldDB" id="A0A9D6L5G6"/>
<reference evidence="1" key="1">
    <citation type="submission" date="2020-07" db="EMBL/GenBank/DDBJ databases">
        <title>Huge and variable diversity of episymbiotic CPR bacteria and DPANN archaea in groundwater ecosystems.</title>
        <authorList>
            <person name="He C.Y."/>
            <person name="Keren R."/>
            <person name="Whittaker M."/>
            <person name="Farag I.F."/>
            <person name="Doudna J."/>
            <person name="Cate J.H.D."/>
            <person name="Banfield J.F."/>
        </authorList>
    </citation>
    <scope>NUCLEOTIDE SEQUENCE</scope>
    <source>
        <strain evidence="1">NC_groundwater_928_Pr1_S-0.2um_72_17</strain>
    </source>
</reference>
<accession>A0A9D6L5G6</accession>
<sequence length="180" mass="20336">MTTTELWTGARPLREALYGDLAWRRPHLLARDLVLEAGSERLAMLGWEKIFSMQATAIAADGRWTIGRHMVGPLKSQVIVRDAASEAVVATFERHWRGTGVVRFANGAEYRWARSGFWHPSWTWASNATESLLAFRARIGFGVHMDMEVDPAAHRLGELPVLVLLGAYLMTMVVRRRRAH</sequence>
<evidence type="ECO:0000313" key="2">
    <source>
        <dbReference type="Proteomes" id="UP000807850"/>
    </source>
</evidence>
<organism evidence="1 2">
    <name type="scientific">Eiseniibacteriota bacterium</name>
    <dbReference type="NCBI Taxonomy" id="2212470"/>
    <lineage>
        <taxon>Bacteria</taxon>
        <taxon>Candidatus Eiseniibacteriota</taxon>
    </lineage>
</organism>
<gene>
    <name evidence="1" type="ORF">HY076_02580</name>
</gene>
<dbReference type="EMBL" id="JACQAY010000072">
    <property type="protein sequence ID" value="MBI3539141.1"/>
    <property type="molecule type" value="Genomic_DNA"/>
</dbReference>
<dbReference type="Proteomes" id="UP000807850">
    <property type="component" value="Unassembled WGS sequence"/>
</dbReference>
<protein>
    <submittedName>
        <fullName evidence="1">Uncharacterized protein</fullName>
    </submittedName>
</protein>
<name>A0A9D6L5G6_UNCEI</name>